<protein>
    <submittedName>
        <fullName evidence="3">Uncharacterized protein</fullName>
    </submittedName>
</protein>
<feature type="region of interest" description="Disordered" evidence="1">
    <location>
        <begin position="312"/>
        <end position="337"/>
    </location>
</feature>
<dbReference type="PANTHER" id="PTHR37544">
    <property type="entry name" value="SPRAY-RELATED"/>
    <property type="match status" value="1"/>
</dbReference>
<evidence type="ECO:0000256" key="2">
    <source>
        <dbReference type="SAM" id="Phobius"/>
    </source>
</evidence>
<keyword evidence="2" id="KW-0472">Membrane</keyword>
<keyword evidence="4" id="KW-1185">Reference proteome</keyword>
<proteinExistence type="predicted"/>
<dbReference type="Proteomes" id="UP001521184">
    <property type="component" value="Unassembled WGS sequence"/>
</dbReference>
<feature type="compositionally biased region" description="Pro residues" evidence="1">
    <location>
        <begin position="101"/>
        <end position="110"/>
    </location>
</feature>
<accession>A0ABR3T0T4</accession>
<feature type="transmembrane region" description="Helical" evidence="2">
    <location>
        <begin position="177"/>
        <end position="196"/>
    </location>
</feature>
<name>A0ABR3T0T4_9PEZI</name>
<feature type="transmembrane region" description="Helical" evidence="2">
    <location>
        <begin position="244"/>
        <end position="265"/>
    </location>
</feature>
<dbReference type="EMBL" id="JAKEKT020000169">
    <property type="protein sequence ID" value="KAL1633017.1"/>
    <property type="molecule type" value="Genomic_DNA"/>
</dbReference>
<dbReference type="Pfam" id="PF11915">
    <property type="entry name" value="DUF3433"/>
    <property type="match status" value="1"/>
</dbReference>
<feature type="transmembrane region" description="Helical" evidence="2">
    <location>
        <begin position="139"/>
        <end position="157"/>
    </location>
</feature>
<evidence type="ECO:0000313" key="4">
    <source>
        <dbReference type="Proteomes" id="UP001521184"/>
    </source>
</evidence>
<feature type="compositionally biased region" description="Basic and acidic residues" evidence="1">
    <location>
        <begin position="37"/>
        <end position="49"/>
    </location>
</feature>
<reference evidence="3 4" key="1">
    <citation type="journal article" date="2023" name="Plant Dis.">
        <title>First Report of Diplodia intermedia Causing Canker and Dieback Diseases on Apple Trees in Canada.</title>
        <authorList>
            <person name="Ellouze W."/>
            <person name="Ilyukhin E."/>
            <person name="Sulman M."/>
            <person name="Ali S."/>
        </authorList>
    </citation>
    <scope>NUCLEOTIDE SEQUENCE [LARGE SCALE GENOMIC DNA]</scope>
    <source>
        <strain evidence="3 4">M45-28</strain>
    </source>
</reference>
<keyword evidence="2" id="KW-1133">Transmembrane helix</keyword>
<comment type="caution">
    <text evidence="3">The sequence shown here is derived from an EMBL/GenBank/DDBJ whole genome shotgun (WGS) entry which is preliminary data.</text>
</comment>
<dbReference type="InterPro" id="IPR021840">
    <property type="entry name" value="DUF3433"/>
</dbReference>
<feature type="compositionally biased region" description="Polar residues" evidence="1">
    <location>
        <begin position="1"/>
        <end position="14"/>
    </location>
</feature>
<evidence type="ECO:0000313" key="3">
    <source>
        <dbReference type="EMBL" id="KAL1633017.1"/>
    </source>
</evidence>
<sequence length="337" mass="36893">MSVSRKSQRQSGESPSELPDSGVPDELSAIILIPPATRDEDHDSVEPRDATGVGESETMETNNADDGNLQRDVTRGPVAASVPVNMEPSAELRSNEEEPPPLETPSPPVPNGALERTASVRQVKLPDGSLALFAPRRSVLLSFAGIFALMIGSLELLNYLSHRYTGIATVEQDAHYLWTYGPTFVLTVIAVFWARVEFQIKQATPWTELQRGETVTKNSLMLNYTTAPIYEVIVKSLRRSHYSVALAVSGTIILQLATIASTGLLRLEYRDIDRQAEFIVSDHFDFLNNNGTSDMTVGPKLWEIQQFNSSYPAGTSSEEATQSFASIETGTATDMLS</sequence>
<evidence type="ECO:0000256" key="1">
    <source>
        <dbReference type="SAM" id="MobiDB-lite"/>
    </source>
</evidence>
<organism evidence="3 4">
    <name type="scientific">Diplodia intermedia</name>
    <dbReference type="NCBI Taxonomy" id="856260"/>
    <lineage>
        <taxon>Eukaryota</taxon>
        <taxon>Fungi</taxon>
        <taxon>Dikarya</taxon>
        <taxon>Ascomycota</taxon>
        <taxon>Pezizomycotina</taxon>
        <taxon>Dothideomycetes</taxon>
        <taxon>Dothideomycetes incertae sedis</taxon>
        <taxon>Botryosphaeriales</taxon>
        <taxon>Botryosphaeriaceae</taxon>
        <taxon>Diplodia</taxon>
    </lineage>
</organism>
<gene>
    <name evidence="3" type="ORF">SLS58_011249</name>
</gene>
<keyword evidence="2" id="KW-0812">Transmembrane</keyword>
<feature type="region of interest" description="Disordered" evidence="1">
    <location>
        <begin position="1"/>
        <end position="113"/>
    </location>
</feature>